<dbReference type="AlphaFoldDB" id="A0AAW8F3I5"/>
<dbReference type="Proteomes" id="UP001234216">
    <property type="component" value="Unassembled WGS sequence"/>
</dbReference>
<evidence type="ECO:0000313" key="3">
    <source>
        <dbReference type="Proteomes" id="UP001234216"/>
    </source>
</evidence>
<feature type="transmembrane region" description="Helical" evidence="1">
    <location>
        <begin position="103"/>
        <end position="125"/>
    </location>
</feature>
<keyword evidence="1" id="KW-0472">Membrane</keyword>
<dbReference type="EMBL" id="JAUSZV010000001">
    <property type="protein sequence ID" value="MDQ0904348.1"/>
    <property type="molecule type" value="Genomic_DNA"/>
</dbReference>
<keyword evidence="1" id="KW-0812">Transmembrane</keyword>
<protein>
    <submittedName>
        <fullName evidence="2">Uncharacterized protein</fullName>
    </submittedName>
</protein>
<sequence>MLPGGEVHRRAGGLVPADDVLALASGFLVVECRFAEPVVRSPADVHMVLEDGDEQAAFGVVLVAGRHEGEAGALQVEPQPGREGFECRHRQSSSFLPVEEGGAFLLLALVVLGGLPVRGAFGVVLRDRER</sequence>
<proteinExistence type="predicted"/>
<organism evidence="2 3">
    <name type="scientific">Streptomyces canus</name>
    <dbReference type="NCBI Taxonomy" id="58343"/>
    <lineage>
        <taxon>Bacteria</taxon>
        <taxon>Bacillati</taxon>
        <taxon>Actinomycetota</taxon>
        <taxon>Actinomycetes</taxon>
        <taxon>Kitasatosporales</taxon>
        <taxon>Streptomycetaceae</taxon>
        <taxon>Streptomyces</taxon>
        <taxon>Streptomyces aurantiacus group</taxon>
    </lineage>
</organism>
<keyword evidence="1" id="KW-1133">Transmembrane helix</keyword>
<comment type="caution">
    <text evidence="2">The sequence shown here is derived from an EMBL/GenBank/DDBJ whole genome shotgun (WGS) entry which is preliminary data.</text>
</comment>
<reference evidence="2" key="1">
    <citation type="submission" date="2023-07" db="EMBL/GenBank/DDBJ databases">
        <title>Comparative genomics of wheat-associated soil bacteria to identify genetic determinants of phenazine resistance.</title>
        <authorList>
            <person name="Mouncey N."/>
        </authorList>
    </citation>
    <scope>NUCLEOTIDE SEQUENCE</scope>
    <source>
        <strain evidence="2">V4I22</strain>
    </source>
</reference>
<gene>
    <name evidence="2" type="ORF">QFZ22_000333</name>
</gene>
<dbReference type="RefSeq" id="WP_306971920.1">
    <property type="nucleotide sequence ID" value="NZ_JAUSZV010000001.1"/>
</dbReference>
<evidence type="ECO:0000256" key="1">
    <source>
        <dbReference type="SAM" id="Phobius"/>
    </source>
</evidence>
<evidence type="ECO:0000313" key="2">
    <source>
        <dbReference type="EMBL" id="MDQ0904348.1"/>
    </source>
</evidence>
<accession>A0AAW8F3I5</accession>
<name>A0AAW8F3I5_9ACTN</name>